<evidence type="ECO:0000313" key="2">
    <source>
        <dbReference type="Proteomes" id="UP001140293"/>
    </source>
</evidence>
<name>A0A9X3BL89_9MYCO</name>
<gene>
    <name evidence="1" type="ORF">H7I41_03885</name>
</gene>
<sequence length="238" mass="26289">MAGIDHEALAAAMPWETEPFTILEPGEQTRAAIPQAWWPIADSSDPRDRRQVALALWNDDFLALVPTFAQALHADLVDVRVVEHPWIGAASLDYVVAASAGEGYGVWMGEDPATFGDHDPPLFDSLPPPVQTFLRRVHAGFTTWDRESCGLTPPSLMNTLAAYWGDPEDSARIEWYETAAEAPEMRRLLRVTGRGPHGDLLTSPDLPAGSAVTYFEPDFELKPFGESLDLFMTMPLEE</sequence>
<reference evidence="1" key="2">
    <citation type="journal article" date="2022" name="BMC Genomics">
        <title>Comparative genome analysis of mycobacteria focusing on tRNA and non-coding RNA.</title>
        <authorList>
            <person name="Behra P.R.K."/>
            <person name="Pettersson B.M.F."/>
            <person name="Ramesh M."/>
            <person name="Das S."/>
            <person name="Dasgupta S."/>
            <person name="Kirsebom L.A."/>
        </authorList>
    </citation>
    <scope>NUCLEOTIDE SEQUENCE</scope>
    <source>
        <strain evidence="1">DSM 44615</strain>
    </source>
</reference>
<proteinExistence type="predicted"/>
<evidence type="ECO:0000313" key="1">
    <source>
        <dbReference type="EMBL" id="MCV7169064.1"/>
    </source>
</evidence>
<dbReference type="Proteomes" id="UP001140293">
    <property type="component" value="Unassembled WGS sequence"/>
</dbReference>
<comment type="caution">
    <text evidence="1">The sequence shown here is derived from an EMBL/GenBank/DDBJ whole genome shotgun (WGS) entry which is preliminary data.</text>
</comment>
<keyword evidence="2" id="KW-1185">Reference proteome</keyword>
<accession>A0A9X3BL89</accession>
<protein>
    <submittedName>
        <fullName evidence="1">Uncharacterized protein</fullName>
    </submittedName>
</protein>
<dbReference type="AlphaFoldDB" id="A0A9X3BL89"/>
<dbReference type="EMBL" id="JACKSJ010000025">
    <property type="protein sequence ID" value="MCV7169064.1"/>
    <property type="molecule type" value="Genomic_DNA"/>
</dbReference>
<dbReference type="RefSeq" id="WP_264011251.1">
    <property type="nucleotide sequence ID" value="NZ_JACKSJ010000025.1"/>
</dbReference>
<reference evidence="1" key="1">
    <citation type="submission" date="2020-07" db="EMBL/GenBank/DDBJ databases">
        <authorList>
            <person name="Pettersson B.M.F."/>
            <person name="Behra P.R.K."/>
            <person name="Ramesh M."/>
            <person name="Das S."/>
            <person name="Dasgupta S."/>
            <person name="Kirsebom L.A."/>
        </authorList>
    </citation>
    <scope>NUCLEOTIDE SEQUENCE</scope>
    <source>
        <strain evidence="1">DSM 44615</strain>
    </source>
</reference>
<organism evidence="1 2">
    <name type="scientific">[Mycobacterium] manitobense</name>
    <dbReference type="NCBI Taxonomy" id="190147"/>
    <lineage>
        <taxon>Bacteria</taxon>
        <taxon>Bacillati</taxon>
        <taxon>Actinomycetota</taxon>
        <taxon>Actinomycetes</taxon>
        <taxon>Mycobacteriales</taxon>
        <taxon>Mycobacteriaceae</taxon>
        <taxon>Mycolicibacterium</taxon>
    </lineage>
</organism>